<dbReference type="Gene3D" id="3.20.20.70">
    <property type="entry name" value="Aldolase class I"/>
    <property type="match status" value="1"/>
</dbReference>
<dbReference type="InterPro" id="IPR000262">
    <property type="entry name" value="FMN-dep_DH"/>
</dbReference>
<dbReference type="CDD" id="cd02809">
    <property type="entry name" value="alpha_hydroxyacid_oxid_FMN"/>
    <property type="match status" value="1"/>
</dbReference>
<dbReference type="AlphaFoldDB" id="A0A382CVM3"/>
<dbReference type="EMBL" id="UINC01036331">
    <property type="protein sequence ID" value="SVB30135.1"/>
    <property type="molecule type" value="Genomic_DNA"/>
</dbReference>
<keyword evidence="2" id="KW-0560">Oxidoreductase</keyword>
<dbReference type="InterPro" id="IPR037396">
    <property type="entry name" value="FMN_HAD"/>
</dbReference>
<name>A0A382CVM3_9ZZZZ</name>
<feature type="domain" description="FMN hydroxy acid dehydrogenase" evidence="4">
    <location>
        <begin position="1"/>
        <end position="221"/>
    </location>
</feature>
<dbReference type="GO" id="GO:0010181">
    <property type="term" value="F:FMN binding"/>
    <property type="evidence" value="ECO:0007669"/>
    <property type="project" value="InterPro"/>
</dbReference>
<organism evidence="5">
    <name type="scientific">marine metagenome</name>
    <dbReference type="NCBI Taxonomy" id="408172"/>
    <lineage>
        <taxon>unclassified sequences</taxon>
        <taxon>metagenomes</taxon>
        <taxon>ecological metagenomes</taxon>
    </lineage>
</organism>
<reference evidence="5" key="1">
    <citation type="submission" date="2018-05" db="EMBL/GenBank/DDBJ databases">
        <authorList>
            <person name="Lanie J.A."/>
            <person name="Ng W.-L."/>
            <person name="Kazmierczak K.M."/>
            <person name="Andrzejewski T.M."/>
            <person name="Davidsen T.M."/>
            <person name="Wayne K.J."/>
            <person name="Tettelin H."/>
            <person name="Glass J.I."/>
            <person name="Rusch D."/>
            <person name="Podicherti R."/>
            <person name="Tsui H.-C.T."/>
            <person name="Winkler M.E."/>
        </authorList>
    </citation>
    <scope>NUCLEOTIDE SEQUENCE</scope>
</reference>
<dbReference type="GO" id="GO:0016491">
    <property type="term" value="F:oxidoreductase activity"/>
    <property type="evidence" value="ECO:0007669"/>
    <property type="project" value="UniProtKB-KW"/>
</dbReference>
<evidence type="ECO:0000256" key="3">
    <source>
        <dbReference type="ARBA" id="ARBA00024042"/>
    </source>
</evidence>
<dbReference type="InterPro" id="IPR013785">
    <property type="entry name" value="Aldolase_TIM"/>
</dbReference>
<dbReference type="PANTHER" id="PTHR10578:SF149">
    <property type="entry name" value="2-HYDROXYACID OXIDASE 2"/>
    <property type="match status" value="1"/>
</dbReference>
<gene>
    <name evidence="5" type="ORF">METZ01_LOCUS182989</name>
</gene>
<protein>
    <recommendedName>
        <fullName evidence="4">FMN hydroxy acid dehydrogenase domain-containing protein</fullName>
    </recommendedName>
</protein>
<dbReference type="PANTHER" id="PTHR10578">
    <property type="entry name" value="S -2-HYDROXY-ACID OXIDASE-RELATED"/>
    <property type="match status" value="1"/>
</dbReference>
<evidence type="ECO:0000256" key="1">
    <source>
        <dbReference type="ARBA" id="ARBA00001917"/>
    </source>
</evidence>
<dbReference type="InterPro" id="IPR012133">
    <property type="entry name" value="Alpha-hydoxy_acid_DH_FMN"/>
</dbReference>
<comment type="cofactor">
    <cofactor evidence="1">
        <name>FMN</name>
        <dbReference type="ChEBI" id="CHEBI:58210"/>
    </cofactor>
</comment>
<dbReference type="PROSITE" id="PS51349">
    <property type="entry name" value="FMN_HYDROXY_ACID_DH_2"/>
    <property type="match status" value="1"/>
</dbReference>
<evidence type="ECO:0000259" key="4">
    <source>
        <dbReference type="PROSITE" id="PS51349"/>
    </source>
</evidence>
<accession>A0A382CVM3</accession>
<feature type="non-terminal residue" evidence="5">
    <location>
        <position position="221"/>
    </location>
</feature>
<evidence type="ECO:0000256" key="2">
    <source>
        <dbReference type="ARBA" id="ARBA00023002"/>
    </source>
</evidence>
<dbReference type="Pfam" id="PF01070">
    <property type="entry name" value="FMN_dh"/>
    <property type="match status" value="1"/>
</dbReference>
<sequence length="221" mass="24914">MKLTDCHNFYDFRKLAKKKLPSPIFHYIDGAADDEITYRRNTSAFNDVDLVPNVLRGVEQVDLSTTIFGKKLDLPFYCAPTALQRLFHYDGERAVGKAAQKFNTMFGVSALSTVSVEEISSLIDTPKMFQFYFHKDRGLNDTVIERVKAAKFDVMALTVDTITGGNRERDLRTGFTSPPKLTPSSLFSFASKPMWGINYLTKGKFELPHLQDHVSEGTNIA</sequence>
<evidence type="ECO:0000313" key="5">
    <source>
        <dbReference type="EMBL" id="SVB30135.1"/>
    </source>
</evidence>
<dbReference type="SUPFAM" id="SSF51395">
    <property type="entry name" value="FMN-linked oxidoreductases"/>
    <property type="match status" value="1"/>
</dbReference>
<proteinExistence type="inferred from homology"/>
<comment type="similarity">
    <text evidence="3">Belongs to the FMN-dependent alpha-hydroxy acid dehydrogenase family.</text>
</comment>